<dbReference type="InterPro" id="IPR009057">
    <property type="entry name" value="Homeodomain-like_sf"/>
</dbReference>
<organism evidence="6 7">
    <name type="scientific">Novosphingobium kalidii</name>
    <dbReference type="NCBI Taxonomy" id="3230299"/>
    <lineage>
        <taxon>Bacteria</taxon>
        <taxon>Pseudomonadati</taxon>
        <taxon>Pseudomonadota</taxon>
        <taxon>Alphaproteobacteria</taxon>
        <taxon>Sphingomonadales</taxon>
        <taxon>Sphingomonadaceae</taxon>
        <taxon>Novosphingobium</taxon>
    </lineage>
</organism>
<dbReference type="Gene3D" id="1.10.357.10">
    <property type="entry name" value="Tetracycline Repressor, domain 2"/>
    <property type="match status" value="1"/>
</dbReference>
<evidence type="ECO:0000313" key="7">
    <source>
        <dbReference type="Proteomes" id="UP001548713"/>
    </source>
</evidence>
<keyword evidence="2 4" id="KW-0238">DNA-binding</keyword>
<dbReference type="RefSeq" id="WP_353985573.1">
    <property type="nucleotide sequence ID" value="NZ_JBEWLY010000027.1"/>
</dbReference>
<evidence type="ECO:0000256" key="1">
    <source>
        <dbReference type="ARBA" id="ARBA00023015"/>
    </source>
</evidence>
<dbReference type="Pfam" id="PF00440">
    <property type="entry name" value="TetR_N"/>
    <property type="match status" value="1"/>
</dbReference>
<protein>
    <submittedName>
        <fullName evidence="6">TetR/AcrR family transcriptional regulator</fullName>
    </submittedName>
</protein>
<dbReference type="EMBL" id="JBEWLY010000027">
    <property type="protein sequence ID" value="MET1757089.1"/>
    <property type="molecule type" value="Genomic_DNA"/>
</dbReference>
<dbReference type="PROSITE" id="PS50977">
    <property type="entry name" value="HTH_TETR_2"/>
    <property type="match status" value="1"/>
</dbReference>
<evidence type="ECO:0000313" key="6">
    <source>
        <dbReference type="EMBL" id="MET1757089.1"/>
    </source>
</evidence>
<dbReference type="PANTHER" id="PTHR30055">
    <property type="entry name" value="HTH-TYPE TRANSCRIPTIONAL REGULATOR RUTR"/>
    <property type="match status" value="1"/>
</dbReference>
<evidence type="ECO:0000256" key="4">
    <source>
        <dbReference type="PROSITE-ProRule" id="PRU00335"/>
    </source>
</evidence>
<proteinExistence type="predicted"/>
<dbReference type="InterPro" id="IPR050109">
    <property type="entry name" value="HTH-type_TetR-like_transc_reg"/>
</dbReference>
<keyword evidence="7" id="KW-1185">Reference proteome</keyword>
<sequence length="200" mass="22029">MVANRGYQSTGTKTRLRLIDAAAELLAEEGSPAITARRVAGHADLKPQLVHYYFRSMEELVVTVFQRSSAIYFRLHDEALSSPRPLQALWALNSAVPEAKRILEFGALSKQYPLLREEMRKAGASFRALQIEAIEKVYAQRGITAPDISAPVLATLMSAAARSLVIESQVGLDKAHAETRDSIVRYLAQIEGGEVHTLDV</sequence>
<dbReference type="InterPro" id="IPR001647">
    <property type="entry name" value="HTH_TetR"/>
</dbReference>
<dbReference type="SUPFAM" id="SSF46689">
    <property type="entry name" value="Homeodomain-like"/>
    <property type="match status" value="1"/>
</dbReference>
<evidence type="ECO:0000256" key="2">
    <source>
        <dbReference type="ARBA" id="ARBA00023125"/>
    </source>
</evidence>
<gene>
    <name evidence="6" type="ORF">ABVV53_16735</name>
</gene>
<name>A0ABV2D6X4_9SPHN</name>
<dbReference type="Proteomes" id="UP001548713">
    <property type="component" value="Unassembled WGS sequence"/>
</dbReference>
<evidence type="ECO:0000259" key="5">
    <source>
        <dbReference type="PROSITE" id="PS50977"/>
    </source>
</evidence>
<dbReference type="PANTHER" id="PTHR30055:SF234">
    <property type="entry name" value="HTH-TYPE TRANSCRIPTIONAL REGULATOR BETI"/>
    <property type="match status" value="1"/>
</dbReference>
<evidence type="ECO:0000256" key="3">
    <source>
        <dbReference type="ARBA" id="ARBA00023163"/>
    </source>
</evidence>
<accession>A0ABV2D6X4</accession>
<comment type="caution">
    <text evidence="6">The sequence shown here is derived from an EMBL/GenBank/DDBJ whole genome shotgun (WGS) entry which is preliminary data.</text>
</comment>
<reference evidence="6 7" key="1">
    <citation type="submission" date="2024-07" db="EMBL/GenBank/DDBJ databases">
        <title>Novosphingobium kalidii RD2P27.</title>
        <authorList>
            <person name="Sun J.-Q."/>
        </authorList>
    </citation>
    <scope>NUCLEOTIDE SEQUENCE [LARGE SCALE GENOMIC DNA]</scope>
    <source>
        <strain evidence="6 7">RD2P27</strain>
    </source>
</reference>
<dbReference type="PRINTS" id="PR00455">
    <property type="entry name" value="HTHTETR"/>
</dbReference>
<feature type="domain" description="HTH tetR-type" evidence="5">
    <location>
        <begin position="12"/>
        <end position="72"/>
    </location>
</feature>
<feature type="DNA-binding region" description="H-T-H motif" evidence="4">
    <location>
        <begin position="35"/>
        <end position="54"/>
    </location>
</feature>
<keyword evidence="3" id="KW-0804">Transcription</keyword>
<keyword evidence="1" id="KW-0805">Transcription regulation</keyword>